<keyword evidence="1" id="KW-0812">Transmembrane</keyword>
<protein>
    <recommendedName>
        <fullName evidence="4">DUF2140 family protein</fullName>
    </recommendedName>
</protein>
<keyword evidence="3" id="KW-1185">Reference proteome</keyword>
<evidence type="ECO:0000256" key="1">
    <source>
        <dbReference type="SAM" id="Phobius"/>
    </source>
</evidence>
<reference evidence="3" key="1">
    <citation type="submission" date="2018-12" db="EMBL/GenBank/DDBJ databases">
        <title>Complete genome sequence of Paenibacillus sp. MBLB1234.</title>
        <authorList>
            <person name="Nam Y.-D."/>
            <person name="Kang J."/>
            <person name="Chung W.-H."/>
            <person name="Park Y.S."/>
        </authorList>
    </citation>
    <scope>NUCLEOTIDE SEQUENCE [LARGE SCALE GENOMIC DNA]</scope>
    <source>
        <strain evidence="3">MBLB1234</strain>
    </source>
</reference>
<sequence length="190" mass="21546">MRKGRLIIGGILIFLIVVIVAAVLYIRPSRTLDMNYSDVNWKEKLIQMAENRNTELILSESDVNNLAKQGITEYMANHDLPIEVKGAEFRLNGNEVTANLNGTWKFLDVGAKVQYRIDYSKGILSLRPESVKVRQISIPPEQFGLEPLNINVASYIPKLITIDGVEFPGKIVRIQFSVDWLELINYLRSA</sequence>
<feature type="transmembrane region" description="Helical" evidence="1">
    <location>
        <begin position="6"/>
        <end position="26"/>
    </location>
</feature>
<dbReference type="OrthoDB" id="2664080at2"/>
<evidence type="ECO:0000313" key="2">
    <source>
        <dbReference type="EMBL" id="AZS17252.1"/>
    </source>
</evidence>
<dbReference type="Proteomes" id="UP000270678">
    <property type="component" value="Chromosome"/>
</dbReference>
<dbReference type="KEGG" id="plut:EI981_24385"/>
<gene>
    <name evidence="2" type="ORF">EI981_24385</name>
</gene>
<accession>A0A3S9V3Y0</accession>
<keyword evidence="1" id="KW-1133">Transmembrane helix</keyword>
<dbReference type="RefSeq" id="WP_127002640.1">
    <property type="nucleotide sequence ID" value="NZ_CP034346.1"/>
</dbReference>
<keyword evidence="1" id="KW-0472">Membrane</keyword>
<name>A0A3S9V3Y0_9BACL</name>
<evidence type="ECO:0008006" key="4">
    <source>
        <dbReference type="Google" id="ProtNLM"/>
    </source>
</evidence>
<dbReference type="EMBL" id="CP034346">
    <property type="protein sequence ID" value="AZS17252.1"/>
    <property type="molecule type" value="Genomic_DNA"/>
</dbReference>
<evidence type="ECO:0000313" key="3">
    <source>
        <dbReference type="Proteomes" id="UP000270678"/>
    </source>
</evidence>
<organism evidence="2 3">
    <name type="scientific">Paenibacillus lutimineralis</name>
    <dbReference type="NCBI Taxonomy" id="2707005"/>
    <lineage>
        <taxon>Bacteria</taxon>
        <taxon>Bacillati</taxon>
        <taxon>Bacillota</taxon>
        <taxon>Bacilli</taxon>
        <taxon>Bacillales</taxon>
        <taxon>Paenibacillaceae</taxon>
        <taxon>Paenibacillus</taxon>
    </lineage>
</organism>
<dbReference type="AlphaFoldDB" id="A0A3S9V3Y0"/>
<proteinExistence type="predicted"/>